<dbReference type="InterPro" id="IPR017088">
    <property type="entry name" value="Wax_synthase_Magnoliopsida"/>
</dbReference>
<feature type="region of interest" description="Disordered" evidence="9">
    <location>
        <begin position="76"/>
        <end position="106"/>
    </location>
</feature>
<evidence type="ECO:0000256" key="3">
    <source>
        <dbReference type="ARBA" id="ARBA00022679"/>
    </source>
</evidence>
<sequence length="335" mass="37951">MMRLLSLLPIFYLFITLPLSLNSFHIGGPTTFFLVWLGNFKLILFAFDYGPLYPLPPTLLHFISVACLPLKIKQDSPQSINKPQNAKCNKNPSPDSETRPNPTAGSVTKVPKSILLVIKTVLLAMIIRAYEHRPNLHPCVIFALYCCHIYLGVEIVLALVVAPARAILGLELEPQFNEPYLATSLQDFWGRRWNLVVSSILRPTVYIPVRRIFTNVVGSRWAALPAVVAAFVVSGLMHEVIYYYLTRVPPTWEVTWFFVLHGICVAIEIAVKTRFTGRWQLHRAVSGPLTLGFVAATGAWLFFPQILRNRVDEKIINEYPILVDFVKVHLSFQKL</sequence>
<keyword evidence="3 12" id="KW-0808">Transferase</keyword>
<evidence type="ECO:0000256" key="10">
    <source>
        <dbReference type="SAM" id="Phobius"/>
    </source>
</evidence>
<evidence type="ECO:0000259" key="11">
    <source>
        <dbReference type="Pfam" id="PF13813"/>
    </source>
</evidence>
<evidence type="ECO:0000256" key="4">
    <source>
        <dbReference type="ARBA" id="ARBA00022692"/>
    </source>
</evidence>
<evidence type="ECO:0000313" key="12">
    <source>
        <dbReference type="EMBL" id="KAB1226988.1"/>
    </source>
</evidence>
<keyword evidence="4 10" id="KW-0812">Transmembrane</keyword>
<dbReference type="PANTHER" id="PTHR31595:SF70">
    <property type="entry name" value="LONG-CHAIN-ALCOHOL O-FATTY-ACYLTRANSFERASE 3-RELATED"/>
    <property type="match status" value="1"/>
</dbReference>
<feature type="transmembrane region" description="Helical" evidence="10">
    <location>
        <begin position="251"/>
        <end position="271"/>
    </location>
</feature>
<feature type="transmembrane region" description="Helical" evidence="10">
    <location>
        <begin position="221"/>
        <end position="245"/>
    </location>
</feature>
<gene>
    <name evidence="12" type="ORF">CJ030_MR1G014990</name>
</gene>
<dbReference type="Pfam" id="PF13813">
    <property type="entry name" value="MBOAT_2"/>
    <property type="match status" value="1"/>
</dbReference>
<keyword evidence="7 10" id="KW-0472">Membrane</keyword>
<evidence type="ECO:0000256" key="8">
    <source>
        <dbReference type="ARBA" id="ARBA00023315"/>
    </source>
</evidence>
<evidence type="ECO:0000256" key="6">
    <source>
        <dbReference type="ARBA" id="ARBA00023098"/>
    </source>
</evidence>
<dbReference type="GO" id="GO:0008374">
    <property type="term" value="F:O-acyltransferase activity"/>
    <property type="evidence" value="ECO:0007669"/>
    <property type="project" value="InterPro"/>
</dbReference>
<feature type="transmembrane region" description="Helical" evidence="10">
    <location>
        <begin position="283"/>
        <end position="303"/>
    </location>
</feature>
<evidence type="ECO:0000256" key="9">
    <source>
        <dbReference type="SAM" id="MobiDB-lite"/>
    </source>
</evidence>
<keyword evidence="8 12" id="KW-0012">Acyltransferase</keyword>
<feature type="transmembrane region" description="Helical" evidence="10">
    <location>
        <begin position="142"/>
        <end position="168"/>
    </location>
</feature>
<dbReference type="InterPro" id="IPR044851">
    <property type="entry name" value="Wax_synthase"/>
</dbReference>
<dbReference type="OrthoDB" id="1077582at2759"/>
<keyword evidence="5 10" id="KW-1133">Transmembrane helix</keyword>
<protein>
    <submittedName>
        <fullName evidence="12">Long-chain-alcohol O-fatty-acyltransferase</fullName>
    </submittedName>
</protein>
<evidence type="ECO:0000313" key="13">
    <source>
        <dbReference type="Proteomes" id="UP000516437"/>
    </source>
</evidence>
<dbReference type="Proteomes" id="UP000516437">
    <property type="component" value="Chromosome 1"/>
</dbReference>
<evidence type="ECO:0000256" key="7">
    <source>
        <dbReference type="ARBA" id="ARBA00023136"/>
    </source>
</evidence>
<proteinExistence type="inferred from homology"/>
<dbReference type="AlphaFoldDB" id="A0A6A1WT60"/>
<accession>A0A6A1WT60</accession>
<keyword evidence="13" id="KW-1185">Reference proteome</keyword>
<keyword evidence="6" id="KW-0443">Lipid metabolism</keyword>
<dbReference type="EMBL" id="RXIC02000019">
    <property type="protein sequence ID" value="KAB1226988.1"/>
    <property type="molecule type" value="Genomic_DNA"/>
</dbReference>
<dbReference type="PANTHER" id="PTHR31595">
    <property type="entry name" value="LONG-CHAIN-ALCOHOL O-FATTY-ACYLTRANSFERASE 3-RELATED"/>
    <property type="match status" value="1"/>
</dbReference>
<feature type="transmembrane region" description="Helical" evidence="10">
    <location>
        <begin position="113"/>
        <end position="130"/>
    </location>
</feature>
<dbReference type="GO" id="GO:0016020">
    <property type="term" value="C:membrane"/>
    <property type="evidence" value="ECO:0007669"/>
    <property type="project" value="UniProtKB-SubCell"/>
</dbReference>
<feature type="domain" description="Wax synthase" evidence="11">
    <location>
        <begin position="173"/>
        <end position="259"/>
    </location>
</feature>
<comment type="caution">
    <text evidence="12">The sequence shown here is derived from an EMBL/GenBank/DDBJ whole genome shotgun (WGS) entry which is preliminary data.</text>
</comment>
<evidence type="ECO:0000256" key="5">
    <source>
        <dbReference type="ARBA" id="ARBA00022989"/>
    </source>
</evidence>
<dbReference type="InterPro" id="IPR032805">
    <property type="entry name" value="Wax_synthase_dom"/>
</dbReference>
<comment type="subcellular location">
    <subcellularLocation>
        <location evidence="1">Membrane</location>
        <topology evidence="1">Multi-pass membrane protein</topology>
    </subcellularLocation>
</comment>
<organism evidence="12 13">
    <name type="scientific">Morella rubra</name>
    <name type="common">Chinese bayberry</name>
    <dbReference type="NCBI Taxonomy" id="262757"/>
    <lineage>
        <taxon>Eukaryota</taxon>
        <taxon>Viridiplantae</taxon>
        <taxon>Streptophyta</taxon>
        <taxon>Embryophyta</taxon>
        <taxon>Tracheophyta</taxon>
        <taxon>Spermatophyta</taxon>
        <taxon>Magnoliopsida</taxon>
        <taxon>eudicotyledons</taxon>
        <taxon>Gunneridae</taxon>
        <taxon>Pentapetalae</taxon>
        <taxon>rosids</taxon>
        <taxon>fabids</taxon>
        <taxon>Fagales</taxon>
        <taxon>Myricaceae</taxon>
        <taxon>Morella</taxon>
    </lineage>
</organism>
<evidence type="ECO:0000256" key="2">
    <source>
        <dbReference type="ARBA" id="ARBA00007282"/>
    </source>
</evidence>
<reference evidence="12 13" key="1">
    <citation type="journal article" date="2019" name="Plant Biotechnol. J.">
        <title>The red bayberry genome and genetic basis of sex determination.</title>
        <authorList>
            <person name="Jia H.M."/>
            <person name="Jia H.J."/>
            <person name="Cai Q.L."/>
            <person name="Wang Y."/>
            <person name="Zhao H.B."/>
            <person name="Yang W.F."/>
            <person name="Wang G.Y."/>
            <person name="Li Y.H."/>
            <person name="Zhan D.L."/>
            <person name="Shen Y.T."/>
            <person name="Niu Q.F."/>
            <person name="Chang L."/>
            <person name="Qiu J."/>
            <person name="Zhao L."/>
            <person name="Xie H.B."/>
            <person name="Fu W.Y."/>
            <person name="Jin J."/>
            <person name="Li X.W."/>
            <person name="Jiao Y."/>
            <person name="Zhou C.C."/>
            <person name="Tu T."/>
            <person name="Chai C.Y."/>
            <person name="Gao J.L."/>
            <person name="Fan L.J."/>
            <person name="van de Weg E."/>
            <person name="Wang J.Y."/>
            <person name="Gao Z.S."/>
        </authorList>
    </citation>
    <scope>NUCLEOTIDE SEQUENCE [LARGE SCALE GENOMIC DNA]</scope>
    <source>
        <tissue evidence="12">Leaves</tissue>
    </source>
</reference>
<dbReference type="PIRSF" id="PIRSF037006">
    <property type="entry name" value="Wax_synthase"/>
    <property type="match status" value="1"/>
</dbReference>
<comment type="similarity">
    <text evidence="2">Belongs to the wax synthase family.</text>
</comment>
<evidence type="ECO:0000256" key="1">
    <source>
        <dbReference type="ARBA" id="ARBA00004141"/>
    </source>
</evidence>
<dbReference type="GO" id="GO:0006629">
    <property type="term" value="P:lipid metabolic process"/>
    <property type="evidence" value="ECO:0007669"/>
    <property type="project" value="UniProtKB-KW"/>
</dbReference>
<name>A0A6A1WT60_9ROSI</name>